<accession>A0A3Q7H4W5</accession>
<dbReference type="Gramene" id="Solyc07g009435.1.1">
    <property type="protein sequence ID" value="Solyc07g009435.1.1"/>
    <property type="gene ID" value="Solyc07g009435.1"/>
</dbReference>
<dbReference type="GeneID" id="101247440"/>
<dbReference type="Proteomes" id="UP000004994">
    <property type="component" value="Chromosome 7"/>
</dbReference>
<dbReference type="PROSITE" id="PS51257">
    <property type="entry name" value="PROKAR_LIPOPROTEIN"/>
    <property type="match status" value="1"/>
</dbReference>
<organism evidence="2">
    <name type="scientific">Solanum lycopersicum</name>
    <name type="common">Tomato</name>
    <name type="synonym">Lycopersicon esculentum</name>
    <dbReference type="NCBI Taxonomy" id="4081"/>
    <lineage>
        <taxon>Eukaryota</taxon>
        <taxon>Viridiplantae</taxon>
        <taxon>Streptophyta</taxon>
        <taxon>Embryophyta</taxon>
        <taxon>Tracheophyta</taxon>
        <taxon>Spermatophyta</taxon>
        <taxon>Magnoliopsida</taxon>
        <taxon>eudicotyledons</taxon>
        <taxon>Gunneridae</taxon>
        <taxon>Pentapetalae</taxon>
        <taxon>asterids</taxon>
        <taxon>lamiids</taxon>
        <taxon>Solanales</taxon>
        <taxon>Solanaceae</taxon>
        <taxon>Solanoideae</taxon>
        <taxon>Solaneae</taxon>
        <taxon>Solanum</taxon>
        <taxon>Solanum subgen. Lycopersicon</taxon>
    </lineage>
</organism>
<evidence type="ECO:0000313" key="2">
    <source>
        <dbReference type="EnsemblPlants" id="Solyc07g009435.1.1"/>
    </source>
</evidence>
<dbReference type="KEGG" id="sly:101247440"/>
<proteinExistence type="predicted"/>
<dbReference type="InParanoid" id="A0A3Q7H4W5"/>
<dbReference type="RefSeq" id="XP_004242862.1">
    <property type="nucleotide sequence ID" value="XM_004242814.5"/>
</dbReference>
<feature type="chain" id="PRO_5018727835" description="WAP domain-containing protein" evidence="1">
    <location>
        <begin position="29"/>
        <end position="109"/>
    </location>
</feature>
<reference evidence="2" key="1">
    <citation type="journal article" date="2012" name="Nature">
        <title>The tomato genome sequence provides insights into fleshy fruit evolution.</title>
        <authorList>
            <consortium name="Tomato Genome Consortium"/>
        </authorList>
    </citation>
    <scope>NUCLEOTIDE SEQUENCE [LARGE SCALE GENOMIC DNA]</scope>
    <source>
        <strain evidence="2">cv. Heinz 1706</strain>
    </source>
</reference>
<name>A0A3Q7H4W5_SOLLC</name>
<evidence type="ECO:0008006" key="4">
    <source>
        <dbReference type="Google" id="ProtNLM"/>
    </source>
</evidence>
<dbReference type="OMA" id="ECANSAC"/>
<keyword evidence="3" id="KW-1185">Reference proteome</keyword>
<dbReference type="EnsemblPlants" id="Solyc07g009435.1.1">
    <property type="protein sequence ID" value="Solyc07g009435.1.1"/>
    <property type="gene ID" value="Solyc07g009435.1"/>
</dbReference>
<feature type="signal peptide" evidence="1">
    <location>
        <begin position="1"/>
        <end position="28"/>
    </location>
</feature>
<evidence type="ECO:0000313" key="3">
    <source>
        <dbReference type="Proteomes" id="UP000004994"/>
    </source>
</evidence>
<dbReference type="OrthoDB" id="1303585at2759"/>
<keyword evidence="1" id="KW-0732">Signal</keyword>
<reference evidence="2" key="2">
    <citation type="submission" date="2019-01" db="UniProtKB">
        <authorList>
            <consortium name="EnsemblPlants"/>
        </authorList>
    </citation>
    <scope>IDENTIFICATION</scope>
    <source>
        <strain evidence="2">cv. Heinz 1706</strain>
    </source>
</reference>
<protein>
    <recommendedName>
        <fullName evidence="4">WAP domain-containing protein</fullName>
    </recommendedName>
</protein>
<dbReference type="AlphaFoldDB" id="A0A3Q7H4W5"/>
<sequence>MDCKISSTKLACIVAYLLVACFFQLLMANEEVKLNDELNVIQLPEANSEALDGVNQVFVTRYDRQHVVGPNKIGVCIDPPPCGSDSECANSPCGHRCLRDGWGLRFCRF</sequence>
<evidence type="ECO:0000256" key="1">
    <source>
        <dbReference type="SAM" id="SignalP"/>
    </source>
</evidence>
<gene>
    <name evidence="2" type="primary">LOC101247440</name>
</gene>